<dbReference type="PANTHER" id="PTHR45640:SF26">
    <property type="entry name" value="RE23625P"/>
    <property type="match status" value="1"/>
</dbReference>
<protein>
    <submittedName>
        <fullName evidence="4">Small heat shock protein 26</fullName>
    </submittedName>
</protein>
<evidence type="ECO:0000313" key="4">
    <source>
        <dbReference type="EMBL" id="ABR57318.1"/>
    </source>
</evidence>
<dbReference type="Gene3D" id="2.60.40.790">
    <property type="match status" value="1"/>
</dbReference>
<dbReference type="CDD" id="cd06526">
    <property type="entry name" value="metazoan_ACD"/>
    <property type="match status" value="1"/>
</dbReference>
<dbReference type="SUPFAM" id="SSF49764">
    <property type="entry name" value="HSP20-like chaperones"/>
    <property type="match status" value="1"/>
</dbReference>
<dbReference type="InterPro" id="IPR002068">
    <property type="entry name" value="A-crystallin/Hsp20_dom"/>
</dbReference>
<evidence type="ECO:0000256" key="2">
    <source>
        <dbReference type="RuleBase" id="RU003616"/>
    </source>
</evidence>
<evidence type="ECO:0000256" key="1">
    <source>
        <dbReference type="PROSITE-ProRule" id="PRU00285"/>
    </source>
</evidence>
<reference evidence="4" key="1">
    <citation type="submission" date="2007-03" db="EMBL/GenBank/DDBJ databases">
        <title>Cloning and expression analysis of a small HSP26 gene from Pacific abalone (Haliotis discus hannai).</title>
        <authorList>
            <person name="Park E.-M."/>
            <person name="Kim Y.-O."/>
            <person name="Nam B.-H."/>
            <person name="Kong H.J."/>
            <person name="Kim W.-J."/>
            <person name="Lee S.-J."/>
            <person name="Kong I.-S."/>
            <person name="Choi T.-J."/>
        </authorList>
    </citation>
    <scope>NUCLEOTIDE SEQUENCE</scope>
</reference>
<dbReference type="GO" id="GO:0051082">
    <property type="term" value="F:unfolded protein binding"/>
    <property type="evidence" value="ECO:0007669"/>
    <property type="project" value="TreeGrafter"/>
</dbReference>
<dbReference type="PROSITE" id="PS01031">
    <property type="entry name" value="SHSP"/>
    <property type="match status" value="1"/>
</dbReference>
<dbReference type="GO" id="GO:0005634">
    <property type="term" value="C:nucleus"/>
    <property type="evidence" value="ECO:0007669"/>
    <property type="project" value="TreeGrafter"/>
</dbReference>
<dbReference type="Pfam" id="PF00011">
    <property type="entry name" value="HSP20"/>
    <property type="match status" value="1"/>
</dbReference>
<proteinExistence type="evidence at transcript level"/>
<dbReference type="GO" id="GO:0005737">
    <property type="term" value="C:cytoplasm"/>
    <property type="evidence" value="ECO:0007669"/>
    <property type="project" value="TreeGrafter"/>
</dbReference>
<feature type="domain" description="SHSP" evidence="3">
    <location>
        <begin position="57"/>
        <end position="166"/>
    </location>
</feature>
<accession>B1NHU7</accession>
<evidence type="ECO:0000259" key="3">
    <source>
        <dbReference type="PROSITE" id="PS01031"/>
    </source>
</evidence>
<dbReference type="PRINTS" id="PR00299">
    <property type="entry name" value="ACRYSTALLIN"/>
</dbReference>
<keyword evidence="4" id="KW-0346">Stress response</keyword>
<sequence length="166" mass="18830">MLKYDEKLSLTDDADDFLHVEKQTTGDSAPEKTTVRIMHEDEDVARLMSDGEEDVDRTQAEADEKAPALSTSQYFQIRFDLSSYKPENIRVVVRSGDVIVEAEHESTCDSYSETETLRRRIRLPDKVDQSMLTSVLNAEGEMTIQAPFLSQAISGKDEKIVPIIWE</sequence>
<organism evidence="4">
    <name type="scientific">Haliotis discus hannai</name>
    <name type="common">Japanese abalone</name>
    <dbReference type="NCBI Taxonomy" id="42344"/>
    <lineage>
        <taxon>Eukaryota</taxon>
        <taxon>Metazoa</taxon>
        <taxon>Spiralia</taxon>
        <taxon>Lophotrochozoa</taxon>
        <taxon>Mollusca</taxon>
        <taxon>Gastropoda</taxon>
        <taxon>Vetigastropoda</taxon>
        <taxon>Lepetellida</taxon>
        <taxon>Haliotoidea</taxon>
        <taxon>Haliotidae</taxon>
        <taxon>Haliotis</taxon>
    </lineage>
</organism>
<comment type="similarity">
    <text evidence="1 2">Belongs to the small heat shock protein (HSP20) family.</text>
</comment>
<dbReference type="PANTHER" id="PTHR45640">
    <property type="entry name" value="HEAT SHOCK PROTEIN HSP-12.2-RELATED"/>
    <property type="match status" value="1"/>
</dbReference>
<dbReference type="InterPro" id="IPR008978">
    <property type="entry name" value="HSP20-like_chaperone"/>
</dbReference>
<name>B1NHU7_HALDH</name>
<dbReference type="EMBL" id="EF472916">
    <property type="protein sequence ID" value="ABR57318.1"/>
    <property type="molecule type" value="mRNA"/>
</dbReference>
<dbReference type="InterPro" id="IPR001436">
    <property type="entry name" value="Alpha-crystallin/sHSP_animal"/>
</dbReference>
<dbReference type="AlphaFoldDB" id="B1NHU7"/>
<dbReference type="GO" id="GO:0042026">
    <property type="term" value="P:protein refolding"/>
    <property type="evidence" value="ECO:0007669"/>
    <property type="project" value="TreeGrafter"/>
</dbReference>
<dbReference type="GO" id="GO:0009408">
    <property type="term" value="P:response to heat"/>
    <property type="evidence" value="ECO:0007669"/>
    <property type="project" value="TreeGrafter"/>
</dbReference>